<keyword evidence="3" id="KW-1185">Reference proteome</keyword>
<evidence type="ECO:0000313" key="3">
    <source>
        <dbReference type="Proteomes" id="UP001139336"/>
    </source>
</evidence>
<dbReference type="EMBL" id="JAKGSI010000001">
    <property type="protein sequence ID" value="MCF4005600.1"/>
    <property type="molecule type" value="Genomic_DNA"/>
</dbReference>
<protein>
    <submittedName>
        <fullName evidence="2">Uncharacterized protein</fullName>
    </submittedName>
</protein>
<comment type="caution">
    <text evidence="2">The sequence shown here is derived from an EMBL/GenBank/DDBJ whole genome shotgun (WGS) entry which is preliminary data.</text>
</comment>
<accession>A0A9X1TX23</accession>
<feature type="transmembrane region" description="Helical" evidence="1">
    <location>
        <begin position="9"/>
        <end position="35"/>
    </location>
</feature>
<organism evidence="2 3">
    <name type="scientific">Corynebacterium uropygiale</name>
    <dbReference type="NCBI Taxonomy" id="1775911"/>
    <lineage>
        <taxon>Bacteria</taxon>
        <taxon>Bacillati</taxon>
        <taxon>Actinomycetota</taxon>
        <taxon>Actinomycetes</taxon>
        <taxon>Mycobacteriales</taxon>
        <taxon>Corynebacteriaceae</taxon>
        <taxon>Corynebacterium</taxon>
    </lineage>
</organism>
<feature type="transmembrane region" description="Helical" evidence="1">
    <location>
        <begin position="113"/>
        <end position="133"/>
    </location>
</feature>
<dbReference type="Proteomes" id="UP001139336">
    <property type="component" value="Unassembled WGS sequence"/>
</dbReference>
<name>A0A9X1TX23_9CORY</name>
<feature type="transmembrane region" description="Helical" evidence="1">
    <location>
        <begin position="90"/>
        <end position="107"/>
    </location>
</feature>
<evidence type="ECO:0000256" key="1">
    <source>
        <dbReference type="SAM" id="Phobius"/>
    </source>
</evidence>
<gene>
    <name evidence="2" type="ORF">L1O03_00160</name>
</gene>
<feature type="transmembrane region" description="Helical" evidence="1">
    <location>
        <begin position="47"/>
        <end position="69"/>
    </location>
</feature>
<evidence type="ECO:0000313" key="2">
    <source>
        <dbReference type="EMBL" id="MCF4005600.1"/>
    </source>
</evidence>
<dbReference type="AlphaFoldDB" id="A0A9X1TX23"/>
<keyword evidence="1" id="KW-1133">Transmembrane helix</keyword>
<reference evidence="2" key="1">
    <citation type="submission" date="2022-01" db="EMBL/GenBank/DDBJ databases">
        <title>Corynebacterium sp. nov isolated from isolated from the feces of the greater white-fronted geese (Anser albifrons) at Poyang Lake, PR China.</title>
        <authorList>
            <person name="Liu Q."/>
        </authorList>
    </citation>
    <scope>NUCLEOTIDE SEQUENCE</scope>
    <source>
        <strain evidence="2">JCM 32435</strain>
    </source>
</reference>
<keyword evidence="1" id="KW-0812">Transmembrane</keyword>
<dbReference type="RefSeq" id="WP_236117414.1">
    <property type="nucleotide sequence ID" value="NZ_JAKGSI010000001.1"/>
</dbReference>
<proteinExistence type="predicted"/>
<keyword evidence="1" id="KW-0472">Membrane</keyword>
<sequence length="135" mass="14918">MLSRVKEWAWLVVTVLGVVFLPLAPIVVSVLFLYVTRSLQPMGVWGALGWFATAWILSIFAGVVARYIVRAVMYLRLSPAGMPHSGKMSENIITTLLAVVLYFFLFLAISPPLYAICATGIYAITAFILSNIFDD</sequence>